<dbReference type="InterPro" id="IPR018511">
    <property type="entry name" value="Hemolysin-typ_Ca-bd_CS"/>
</dbReference>
<protein>
    <submittedName>
        <fullName evidence="3">Calcium-binding protein</fullName>
    </submittedName>
</protein>
<name>A0A506U4Z8_9HYPH</name>
<dbReference type="GO" id="GO:0005576">
    <property type="term" value="C:extracellular region"/>
    <property type="evidence" value="ECO:0007669"/>
    <property type="project" value="UniProtKB-SubCell"/>
</dbReference>
<dbReference type="PRINTS" id="PR00313">
    <property type="entry name" value="CABNDNGRPT"/>
</dbReference>
<accession>A0A506U4Z8</accession>
<dbReference type="SUPFAM" id="SSF51120">
    <property type="entry name" value="beta-Roll"/>
    <property type="match status" value="3"/>
</dbReference>
<dbReference type="EMBL" id="VHLG01000013">
    <property type="protein sequence ID" value="TPW28261.1"/>
    <property type="molecule type" value="Genomic_DNA"/>
</dbReference>
<dbReference type="Proteomes" id="UP000318801">
    <property type="component" value="Unassembled WGS sequence"/>
</dbReference>
<evidence type="ECO:0000256" key="1">
    <source>
        <dbReference type="ARBA" id="ARBA00004613"/>
    </source>
</evidence>
<evidence type="ECO:0000256" key="2">
    <source>
        <dbReference type="ARBA" id="ARBA00022525"/>
    </source>
</evidence>
<gene>
    <name evidence="3" type="ORF">FJU08_17945</name>
</gene>
<evidence type="ECO:0000313" key="4">
    <source>
        <dbReference type="Proteomes" id="UP000318801"/>
    </source>
</evidence>
<dbReference type="Gene3D" id="2.160.20.160">
    <property type="match status" value="1"/>
</dbReference>
<dbReference type="InterPro" id="IPR050557">
    <property type="entry name" value="RTX_toxin/Mannuronan_C5-epim"/>
</dbReference>
<dbReference type="AlphaFoldDB" id="A0A506U4Z8"/>
<comment type="caution">
    <text evidence="3">The sequence shown here is derived from an EMBL/GenBank/DDBJ whole genome shotgun (WGS) entry which is preliminary data.</text>
</comment>
<dbReference type="PANTHER" id="PTHR38340">
    <property type="entry name" value="S-LAYER PROTEIN"/>
    <property type="match status" value="1"/>
</dbReference>
<dbReference type="OrthoDB" id="7876310at2"/>
<proteinExistence type="predicted"/>
<dbReference type="Pfam" id="PF00353">
    <property type="entry name" value="HemolysinCabind"/>
    <property type="match status" value="5"/>
</dbReference>
<dbReference type="InterPro" id="IPR001343">
    <property type="entry name" value="Hemolysn_Ca-bd"/>
</dbReference>
<keyword evidence="2" id="KW-0964">Secreted</keyword>
<dbReference type="InterPro" id="IPR011049">
    <property type="entry name" value="Serralysin-like_metalloprot_C"/>
</dbReference>
<sequence length="825" mass="87828">MLQRRELRLLPPSLSISKSMTGPHLNLEYRRSYDYEDQPEDKSIDRGTRDWIAAEQPKVYHFIFTVGDDRLKVTGTDFDTGFLADMRSGNDFVTTWDNPYLPASTFWMGSGNDVANVCGSSPTSDEDEDEEVTRVLCDDGDDGDDGDDIVNITGGGYANVFGDDGNDTLCVQQNGAFKSGVISLTGGAGYDTFLVTQHPSSSYNLPTSTGPASIGIFVTDVLQDVLGWVPGVGLATHAAAALISTTTMAARQSTRFLNEFSGAMDGQDGSVNIPQGGDTYVSIEDFDPLEDQLVQTYLHNTNGMEQYSWQSQDVASDNFSIAFKSDGTNVSSVIHVDPAIVETLRGIEDAHGERGSLPASDAEMKNKILTSMVDSIVNIKKEGDDLYIMLQGNGGYDKQPVDTDQVESALSAMQSSSSDLSSLIANMHNGDQYYLLGNTPVKLGGPSTDGATNITLGDNDSNVMFAGTTQDWVTDKNGHTSALEDHDGTFYPSQHMTSTMFGMGGDDIIYGSFGEDCVYAGDGNDMISTGAGNDYVWGDAGDDYICGGRGDDTLFGGDGKDIFSFDAESGHDIIRDFTPGEDKIALVADNWDALQSQIDTSNANVPVITLNDGSTVAVTLSNGQGLSENDFYYMGANTALVFGHTGTEGNDTIYDDTSIVALRGLSGDDTIHCEEGYNSGVFGDDGNDTIYASNCSSGGFSGGAGDDRIFAGSAGGVFFGDAGDDSLYGGSGEDDFYFQDGFGHDTIYGFAASTSMVANVYEPKDKIALQGVSGLSDWEAVSNQITYTDLPDSGYCAIINDGHGNEIDIMLATGTQLVESDFIFA</sequence>
<organism evidence="3 4">
    <name type="scientific">Martelella alba</name>
    <dbReference type="NCBI Taxonomy" id="2590451"/>
    <lineage>
        <taxon>Bacteria</taxon>
        <taxon>Pseudomonadati</taxon>
        <taxon>Pseudomonadota</taxon>
        <taxon>Alphaproteobacteria</taxon>
        <taxon>Hyphomicrobiales</taxon>
        <taxon>Aurantimonadaceae</taxon>
        <taxon>Martelella</taxon>
    </lineage>
</organism>
<keyword evidence="4" id="KW-1185">Reference proteome</keyword>
<comment type="subcellular location">
    <subcellularLocation>
        <location evidence="1">Secreted</location>
    </subcellularLocation>
</comment>
<evidence type="ECO:0000313" key="3">
    <source>
        <dbReference type="EMBL" id="TPW28261.1"/>
    </source>
</evidence>
<dbReference type="PROSITE" id="PS00330">
    <property type="entry name" value="HEMOLYSIN_CALCIUM"/>
    <property type="match status" value="1"/>
</dbReference>
<dbReference type="Gene3D" id="2.150.10.10">
    <property type="entry name" value="Serralysin-like metalloprotease, C-terminal"/>
    <property type="match status" value="1"/>
</dbReference>
<dbReference type="PANTHER" id="PTHR38340:SF1">
    <property type="entry name" value="S-LAYER PROTEIN"/>
    <property type="match status" value="1"/>
</dbReference>
<dbReference type="GO" id="GO:0005509">
    <property type="term" value="F:calcium ion binding"/>
    <property type="evidence" value="ECO:0007669"/>
    <property type="project" value="InterPro"/>
</dbReference>
<reference evidence="3 4" key="1">
    <citation type="submission" date="2019-06" db="EMBL/GenBank/DDBJ databases">
        <authorList>
            <person name="Li M."/>
        </authorList>
    </citation>
    <scope>NUCLEOTIDE SEQUENCE [LARGE SCALE GENOMIC DNA]</scope>
    <source>
        <strain evidence="3 4">BGMRC2036</strain>
    </source>
</reference>